<dbReference type="GO" id="GO:0043565">
    <property type="term" value="F:sequence-specific DNA binding"/>
    <property type="evidence" value="ECO:0007669"/>
    <property type="project" value="InterPro"/>
</dbReference>
<proteinExistence type="predicted"/>
<evidence type="ECO:0000256" key="3">
    <source>
        <dbReference type="ARBA" id="ARBA00023163"/>
    </source>
</evidence>
<evidence type="ECO:0000256" key="2">
    <source>
        <dbReference type="ARBA" id="ARBA00023125"/>
    </source>
</evidence>
<evidence type="ECO:0000313" key="6">
    <source>
        <dbReference type="Proteomes" id="UP000253226"/>
    </source>
</evidence>
<gene>
    <name evidence="5" type="ORF">TH19_20740</name>
</gene>
<dbReference type="Pfam" id="PF12833">
    <property type="entry name" value="HTH_18"/>
    <property type="match status" value="1"/>
</dbReference>
<dbReference type="PROSITE" id="PS00041">
    <property type="entry name" value="HTH_ARAC_FAMILY_1"/>
    <property type="match status" value="1"/>
</dbReference>
<dbReference type="OrthoDB" id="110167at2"/>
<keyword evidence="2" id="KW-0238">DNA-binding</keyword>
<dbReference type="AlphaFoldDB" id="A0A367VZL8"/>
<comment type="caution">
    <text evidence="5">The sequence shown here is derived from an EMBL/GenBank/DDBJ whole genome shotgun (WGS) entry which is preliminary data.</text>
</comment>
<dbReference type="EMBL" id="JPWF01000019">
    <property type="protein sequence ID" value="RCK31707.1"/>
    <property type="molecule type" value="Genomic_DNA"/>
</dbReference>
<dbReference type="InterPro" id="IPR018060">
    <property type="entry name" value="HTH_AraC"/>
</dbReference>
<keyword evidence="1" id="KW-0805">Transcription regulation</keyword>
<sequence>MHYSLRQYRAQAESHSHSDFHQIIISDLGRLELEIEGRGGEVCGRQMAFVEAGRTHAFRAEGLNRFLVLDVDITLAQRTGIEALWHKSGNASSYLEILSGYQGGLVGLLEARNHQTQIRLTRTEFTDPGDDNTALMSGLRHLLAHSRATIGRHPDTGNALPSRLIRVTAWAETRLAEDISISDMARIAAQSESSLFSAFQQYLGTSPMRWLAEQRLQTALAMLQDEQIGLSIGDLACAVGYKDQSAFSRAFSRRFGCSPVVIRHKKHPVLDA</sequence>
<reference evidence="5 6" key="1">
    <citation type="submission" date="2014-07" db="EMBL/GenBank/DDBJ databases">
        <title>Draft genome sequence of Thalassospira profundimaris 35.</title>
        <authorList>
            <person name="Lai Q."/>
            <person name="Shao Z."/>
        </authorList>
    </citation>
    <scope>NUCLEOTIDE SEQUENCE [LARGE SCALE GENOMIC DNA]</scope>
    <source>
        <strain evidence="5 6">35</strain>
    </source>
</reference>
<dbReference type="PANTHER" id="PTHR46796">
    <property type="entry name" value="HTH-TYPE TRANSCRIPTIONAL ACTIVATOR RHAS-RELATED"/>
    <property type="match status" value="1"/>
</dbReference>
<dbReference type="PANTHER" id="PTHR46796:SF10">
    <property type="entry name" value="TRANSCRIPTIONAL ACTIVATOR FEAR"/>
    <property type="match status" value="1"/>
</dbReference>
<dbReference type="InterPro" id="IPR018062">
    <property type="entry name" value="HTH_AraC-typ_CS"/>
</dbReference>
<evidence type="ECO:0000256" key="1">
    <source>
        <dbReference type="ARBA" id="ARBA00023015"/>
    </source>
</evidence>
<dbReference type="RefSeq" id="WP_114104144.1">
    <property type="nucleotide sequence ID" value="NZ_JPWF01000019.1"/>
</dbReference>
<dbReference type="InterPro" id="IPR050204">
    <property type="entry name" value="AraC_XylS_family_regulators"/>
</dbReference>
<organism evidence="5 6">
    <name type="scientific">Thalassospira profundimaris</name>
    <dbReference type="NCBI Taxonomy" id="502049"/>
    <lineage>
        <taxon>Bacteria</taxon>
        <taxon>Pseudomonadati</taxon>
        <taxon>Pseudomonadota</taxon>
        <taxon>Alphaproteobacteria</taxon>
        <taxon>Rhodospirillales</taxon>
        <taxon>Thalassospiraceae</taxon>
        <taxon>Thalassospira</taxon>
    </lineage>
</organism>
<evidence type="ECO:0000259" key="4">
    <source>
        <dbReference type="PROSITE" id="PS01124"/>
    </source>
</evidence>
<keyword evidence="3" id="KW-0804">Transcription</keyword>
<dbReference type="InterPro" id="IPR009057">
    <property type="entry name" value="Homeodomain-like_sf"/>
</dbReference>
<evidence type="ECO:0000313" key="5">
    <source>
        <dbReference type="EMBL" id="RCK31707.1"/>
    </source>
</evidence>
<dbReference type="SMART" id="SM00342">
    <property type="entry name" value="HTH_ARAC"/>
    <property type="match status" value="1"/>
</dbReference>
<dbReference type="SUPFAM" id="SSF46689">
    <property type="entry name" value="Homeodomain-like"/>
    <property type="match status" value="2"/>
</dbReference>
<protein>
    <submittedName>
        <fullName evidence="5">AraC family transcriptional regulator</fullName>
    </submittedName>
</protein>
<dbReference type="Proteomes" id="UP000253226">
    <property type="component" value="Unassembled WGS sequence"/>
</dbReference>
<name>A0A367VZL8_9PROT</name>
<dbReference type="GO" id="GO:0003700">
    <property type="term" value="F:DNA-binding transcription factor activity"/>
    <property type="evidence" value="ECO:0007669"/>
    <property type="project" value="InterPro"/>
</dbReference>
<accession>A0A367VZL8</accession>
<dbReference type="PROSITE" id="PS01124">
    <property type="entry name" value="HTH_ARAC_FAMILY_2"/>
    <property type="match status" value="1"/>
</dbReference>
<dbReference type="Gene3D" id="1.10.10.60">
    <property type="entry name" value="Homeodomain-like"/>
    <property type="match status" value="1"/>
</dbReference>
<feature type="domain" description="HTH araC/xylS-type" evidence="4">
    <location>
        <begin position="165"/>
        <end position="265"/>
    </location>
</feature>